<keyword evidence="12" id="KW-0449">Lipoprotein</keyword>
<evidence type="ECO:0000256" key="12">
    <source>
        <dbReference type="ARBA" id="ARBA00023288"/>
    </source>
</evidence>
<name>A0A420IYZ4_9PEZI</name>
<feature type="active site" description="Nucleophile" evidence="18">
    <location>
        <position position="119"/>
    </location>
</feature>
<dbReference type="Proteomes" id="UP000285326">
    <property type="component" value="Unassembled WGS sequence"/>
</dbReference>
<dbReference type="InterPro" id="IPR017168">
    <property type="entry name" value="CHR-like"/>
</dbReference>
<proteinExistence type="inferred from homology"/>
<dbReference type="AlphaFoldDB" id="A0A420IYZ4"/>
<evidence type="ECO:0000259" key="22">
    <source>
        <dbReference type="PROSITE" id="PS51762"/>
    </source>
</evidence>
<evidence type="ECO:0000256" key="21">
    <source>
        <dbReference type="SAM" id="SignalP"/>
    </source>
</evidence>
<evidence type="ECO:0000256" key="2">
    <source>
        <dbReference type="ARBA" id="ARBA00004196"/>
    </source>
</evidence>
<keyword evidence="9 17" id="KW-0472">Membrane</keyword>
<feature type="active site" description="Proton donor" evidence="18">
    <location>
        <position position="123"/>
    </location>
</feature>
<dbReference type="SUPFAM" id="SSF49899">
    <property type="entry name" value="Concanavalin A-like lectins/glucanases"/>
    <property type="match status" value="1"/>
</dbReference>
<feature type="domain" description="GH16" evidence="22">
    <location>
        <begin position="23"/>
        <end position="236"/>
    </location>
</feature>
<evidence type="ECO:0000256" key="9">
    <source>
        <dbReference type="ARBA" id="ARBA00023136"/>
    </source>
</evidence>
<evidence type="ECO:0000256" key="20">
    <source>
        <dbReference type="SAM" id="MobiDB-lite"/>
    </source>
</evidence>
<feature type="signal peptide" evidence="21">
    <location>
        <begin position="1"/>
        <end position="21"/>
    </location>
</feature>
<keyword evidence="11" id="KW-0325">Glycoprotein</keyword>
<dbReference type="InterPro" id="IPR050546">
    <property type="entry name" value="Glycosyl_Hydrlase_16"/>
</dbReference>
<protein>
    <recommendedName>
        <fullName evidence="17">Crh-like protein</fullName>
        <ecNumber evidence="17">3.2.-.-</ecNumber>
    </recommendedName>
</protein>
<evidence type="ECO:0000313" key="23">
    <source>
        <dbReference type="EMBL" id="RKF79791.1"/>
    </source>
</evidence>
<keyword evidence="8 17" id="KW-0378">Hydrolase</keyword>
<dbReference type="FunFam" id="2.60.120.200:FF:000152">
    <property type="entry name" value="Cell wall glucanase"/>
    <property type="match status" value="1"/>
</dbReference>
<dbReference type="InterPro" id="IPR013320">
    <property type="entry name" value="ConA-like_dom_sf"/>
</dbReference>
<evidence type="ECO:0000256" key="7">
    <source>
        <dbReference type="ARBA" id="ARBA00022729"/>
    </source>
</evidence>
<evidence type="ECO:0000256" key="14">
    <source>
        <dbReference type="ARBA" id="ARBA00023316"/>
    </source>
</evidence>
<dbReference type="GO" id="GO:0031505">
    <property type="term" value="P:fungal-type cell wall organization"/>
    <property type="evidence" value="ECO:0007669"/>
    <property type="project" value="TreeGrafter"/>
</dbReference>
<organism evidence="23 24">
    <name type="scientific">Golovinomyces cichoracearum</name>
    <dbReference type="NCBI Taxonomy" id="62708"/>
    <lineage>
        <taxon>Eukaryota</taxon>
        <taxon>Fungi</taxon>
        <taxon>Dikarya</taxon>
        <taxon>Ascomycota</taxon>
        <taxon>Pezizomycotina</taxon>
        <taxon>Leotiomycetes</taxon>
        <taxon>Erysiphales</taxon>
        <taxon>Erysiphaceae</taxon>
        <taxon>Golovinomyces</taxon>
    </lineage>
</organism>
<dbReference type="GO" id="GO:0008843">
    <property type="term" value="F:endochitinase activity"/>
    <property type="evidence" value="ECO:0007669"/>
    <property type="project" value="UniProtKB-EC"/>
</dbReference>
<evidence type="ECO:0000313" key="24">
    <source>
        <dbReference type="Proteomes" id="UP000285326"/>
    </source>
</evidence>
<evidence type="ECO:0000256" key="18">
    <source>
        <dbReference type="PIRSR" id="PIRSR037299-1"/>
    </source>
</evidence>
<dbReference type="EC" id="3.2.-.-" evidence="17"/>
<evidence type="ECO:0000256" key="15">
    <source>
        <dbReference type="ARBA" id="ARBA00038074"/>
    </source>
</evidence>
<dbReference type="GO" id="GO:0009277">
    <property type="term" value="C:fungal-type cell wall"/>
    <property type="evidence" value="ECO:0007669"/>
    <property type="project" value="TreeGrafter"/>
</dbReference>
<comment type="caution">
    <text evidence="23">The sequence shown here is derived from an EMBL/GenBank/DDBJ whole genome shotgun (WGS) entry which is preliminary data.</text>
</comment>
<feature type="compositionally biased region" description="Polar residues" evidence="20">
    <location>
        <begin position="396"/>
        <end position="405"/>
    </location>
</feature>
<keyword evidence="7 21" id="KW-0732">Signal</keyword>
<keyword evidence="14" id="KW-0961">Cell wall biogenesis/degradation</keyword>
<dbReference type="CDD" id="cd02183">
    <property type="entry name" value="GH16_fungal_CRH1_transglycosylase"/>
    <property type="match status" value="1"/>
</dbReference>
<dbReference type="EMBL" id="MCBS01019982">
    <property type="protein sequence ID" value="RKF79791.1"/>
    <property type="molecule type" value="Genomic_DNA"/>
</dbReference>
<sequence length="462" mass="49079">MMFSLISIFTLLSAHLACVTSQTFSACNPLHEFNCPPNTALGKTINVDFTKGSVESFSPSGNPTYDADGVHFTVAKSGDAPQLNSIFYIMFGKVSITLKTAPGAGIVSSLVLQSDILDEIDIEWIGARDSEVQTNYFGKGDTTSYDRGATSPISNHEQRFITYSIEWTPSQIVWSVDNKVVRVLTPATAATNQYPQTPMQVKFGAWSGGDPANSPGTIQWANGPTDYSKGPFTMTVKSISVSDYSNGSQYKYGDNSGSWGSIIAVGGSINSNAGKTANRVVTAEVPSITSPSPVIPAGLGKNHDSSSTMTVWPWVATTTQSSINHVATSVEGIPSGWVITSSGKVVPANSAASPHLVSSPSLSSSPLSSDSDSVNDSRIKQDDYGSSLVTPDSKDTLSTINETQNKPTNLDTIVETCNNAECNNDNGMNDTSTSSAVKSLRSLIWLRILISGLVTFLMDFLL</sequence>
<gene>
    <name evidence="23" type="ORF">GcM1_199009</name>
</gene>
<accession>A0A420IYZ4</accession>
<evidence type="ECO:0000256" key="1">
    <source>
        <dbReference type="ARBA" id="ARBA00000822"/>
    </source>
</evidence>
<feature type="compositionally biased region" description="Low complexity" evidence="20">
    <location>
        <begin position="350"/>
        <end position="374"/>
    </location>
</feature>
<dbReference type="InterPro" id="IPR000757">
    <property type="entry name" value="Beta-glucanase-like"/>
</dbReference>
<evidence type="ECO:0000256" key="4">
    <source>
        <dbReference type="ARBA" id="ARBA00022622"/>
    </source>
</evidence>
<comment type="similarity">
    <text evidence="15">Belongs to the glycosyl hydrolase 16 family. CRH1 subfamily.</text>
</comment>
<feature type="disulfide bond" evidence="19">
    <location>
        <begin position="27"/>
        <end position="35"/>
    </location>
</feature>
<evidence type="ECO:0000256" key="16">
    <source>
        <dbReference type="ARBA" id="ARBA00093308"/>
    </source>
</evidence>
<dbReference type="Gene3D" id="2.60.120.200">
    <property type="match status" value="1"/>
</dbReference>
<dbReference type="PANTHER" id="PTHR10963">
    <property type="entry name" value="GLYCOSYL HYDROLASE-RELATED"/>
    <property type="match status" value="1"/>
</dbReference>
<dbReference type="GO" id="GO:0005975">
    <property type="term" value="P:carbohydrate metabolic process"/>
    <property type="evidence" value="ECO:0007669"/>
    <property type="project" value="InterPro"/>
</dbReference>
<reference evidence="23 24" key="1">
    <citation type="journal article" date="2018" name="BMC Genomics">
        <title>Comparative genome analyses reveal sequence features reflecting distinct modes of host-adaptation between dicot and monocot powdery mildew.</title>
        <authorList>
            <person name="Wu Y."/>
            <person name="Ma X."/>
            <person name="Pan Z."/>
            <person name="Kale S.D."/>
            <person name="Song Y."/>
            <person name="King H."/>
            <person name="Zhang Q."/>
            <person name="Presley C."/>
            <person name="Deng X."/>
            <person name="Wei C.I."/>
            <person name="Xiao S."/>
        </authorList>
    </citation>
    <scope>NUCLEOTIDE SEQUENCE [LARGE SCALE GENOMIC DNA]</scope>
    <source>
        <strain evidence="23">UMSG1</strain>
    </source>
</reference>
<evidence type="ECO:0000256" key="17">
    <source>
        <dbReference type="PIRNR" id="PIRNR037299"/>
    </source>
</evidence>
<evidence type="ECO:0000256" key="10">
    <source>
        <dbReference type="ARBA" id="ARBA00023157"/>
    </source>
</evidence>
<dbReference type="Pfam" id="PF00722">
    <property type="entry name" value="Glyco_hydro_16"/>
    <property type="match status" value="1"/>
</dbReference>
<keyword evidence="5" id="KW-0328">Glycosyltransferase</keyword>
<comment type="function">
    <text evidence="16">Dual chitinase/transglycosylase that plays a role in cell wall architecture. Chitinase and transglycosylase activities are coupled. Required for the polysaccharide cross-linking at the septa and the cell wall. More specifically, transfers chitin to 1,6-beta-glucan in the cell wall.</text>
</comment>
<keyword evidence="4" id="KW-0336">GPI-anchor</keyword>
<evidence type="ECO:0000256" key="8">
    <source>
        <dbReference type="ARBA" id="ARBA00022801"/>
    </source>
</evidence>
<keyword evidence="13 23" id="KW-0326">Glycosidase</keyword>
<evidence type="ECO:0000256" key="3">
    <source>
        <dbReference type="ARBA" id="ARBA00004589"/>
    </source>
</evidence>
<dbReference type="PROSITE" id="PS51762">
    <property type="entry name" value="GH16_2"/>
    <property type="match status" value="1"/>
</dbReference>
<dbReference type="GO" id="GO:0016757">
    <property type="term" value="F:glycosyltransferase activity"/>
    <property type="evidence" value="ECO:0007669"/>
    <property type="project" value="UniProtKB-KW"/>
</dbReference>
<keyword evidence="6" id="KW-0808">Transferase</keyword>
<feature type="chain" id="PRO_5019203493" description="Crh-like protein" evidence="21">
    <location>
        <begin position="22"/>
        <end position="462"/>
    </location>
</feature>
<dbReference type="GO" id="GO:0098552">
    <property type="term" value="C:side of membrane"/>
    <property type="evidence" value="ECO:0007669"/>
    <property type="project" value="UniProtKB-KW"/>
</dbReference>
<comment type="subcellular location">
    <subcellularLocation>
        <location evidence="2">Cell envelope</location>
    </subcellularLocation>
    <subcellularLocation>
        <location evidence="3">Membrane</location>
        <topology evidence="3">Lipid-anchor</topology>
        <topology evidence="3">GPI-anchor</topology>
    </subcellularLocation>
</comment>
<evidence type="ECO:0000256" key="11">
    <source>
        <dbReference type="ARBA" id="ARBA00023180"/>
    </source>
</evidence>
<dbReference type="PIRSF" id="PIRSF037299">
    <property type="entry name" value="Glycosidase_CRH1_prd"/>
    <property type="match status" value="1"/>
</dbReference>
<evidence type="ECO:0000256" key="13">
    <source>
        <dbReference type="ARBA" id="ARBA00023295"/>
    </source>
</evidence>
<evidence type="ECO:0000256" key="5">
    <source>
        <dbReference type="ARBA" id="ARBA00022676"/>
    </source>
</evidence>
<evidence type="ECO:0000256" key="6">
    <source>
        <dbReference type="ARBA" id="ARBA00022679"/>
    </source>
</evidence>
<comment type="catalytic activity">
    <reaction evidence="1">
        <text>Random endo-hydrolysis of N-acetyl-beta-D-glucosaminide (1-&gt;4)-beta-linkages in chitin and chitodextrins.</text>
        <dbReference type="EC" id="3.2.1.14"/>
    </reaction>
</comment>
<feature type="region of interest" description="Disordered" evidence="20">
    <location>
        <begin position="349"/>
        <end position="405"/>
    </location>
</feature>
<evidence type="ECO:0000256" key="19">
    <source>
        <dbReference type="PIRSR" id="PIRSR037299-2"/>
    </source>
</evidence>
<dbReference type="PANTHER" id="PTHR10963:SF68">
    <property type="entry name" value="GLYCOSIDASE CRH1-RELATED"/>
    <property type="match status" value="1"/>
</dbReference>
<keyword evidence="10 19" id="KW-1015">Disulfide bond</keyword>